<evidence type="ECO:0000256" key="1">
    <source>
        <dbReference type="SAM" id="Phobius"/>
    </source>
</evidence>
<gene>
    <name evidence="2" type="ORF">HNQ52_002784</name>
</gene>
<organism evidence="2 3">
    <name type="scientific">Chiayiivirga flava</name>
    <dbReference type="NCBI Taxonomy" id="659595"/>
    <lineage>
        <taxon>Bacteria</taxon>
        <taxon>Pseudomonadati</taxon>
        <taxon>Pseudomonadota</taxon>
        <taxon>Gammaproteobacteria</taxon>
        <taxon>Lysobacterales</taxon>
        <taxon>Lysobacteraceae</taxon>
        <taxon>Chiayiivirga</taxon>
    </lineage>
</organism>
<dbReference type="Proteomes" id="UP000521199">
    <property type="component" value="Unassembled WGS sequence"/>
</dbReference>
<feature type="transmembrane region" description="Helical" evidence="1">
    <location>
        <begin position="114"/>
        <end position="132"/>
    </location>
</feature>
<evidence type="ECO:0000313" key="3">
    <source>
        <dbReference type="Proteomes" id="UP000521199"/>
    </source>
</evidence>
<protein>
    <submittedName>
        <fullName evidence="2">Uncharacterized protein</fullName>
    </submittedName>
</protein>
<keyword evidence="3" id="KW-1185">Reference proteome</keyword>
<dbReference type="RefSeq" id="WP_183961763.1">
    <property type="nucleotide sequence ID" value="NZ_JACHHP010000005.1"/>
</dbReference>
<keyword evidence="1" id="KW-0812">Transmembrane</keyword>
<keyword evidence="1" id="KW-0472">Membrane</keyword>
<dbReference type="AlphaFoldDB" id="A0A7W8D9U2"/>
<dbReference type="EMBL" id="JACHHP010000005">
    <property type="protein sequence ID" value="MBB5209221.1"/>
    <property type="molecule type" value="Genomic_DNA"/>
</dbReference>
<proteinExistence type="predicted"/>
<accession>A0A7W8D9U2</accession>
<reference evidence="2 3" key="1">
    <citation type="submission" date="2020-08" db="EMBL/GenBank/DDBJ databases">
        <title>Genomic Encyclopedia of Type Strains, Phase IV (KMG-IV): sequencing the most valuable type-strain genomes for metagenomic binning, comparative biology and taxonomic classification.</title>
        <authorList>
            <person name="Goeker M."/>
        </authorList>
    </citation>
    <scope>NUCLEOTIDE SEQUENCE [LARGE SCALE GENOMIC DNA]</scope>
    <source>
        <strain evidence="2 3">DSM 24163</strain>
    </source>
</reference>
<feature type="transmembrane region" description="Helical" evidence="1">
    <location>
        <begin position="76"/>
        <end position="102"/>
    </location>
</feature>
<comment type="caution">
    <text evidence="2">The sequence shown here is derived from an EMBL/GenBank/DDBJ whole genome shotgun (WGS) entry which is preliminary data.</text>
</comment>
<keyword evidence="1" id="KW-1133">Transmembrane helix</keyword>
<evidence type="ECO:0000313" key="2">
    <source>
        <dbReference type="EMBL" id="MBB5209221.1"/>
    </source>
</evidence>
<sequence length="141" mass="14780">MNTPHEIDELQWQAQERARRNARLHLSSAADDAASAPYRLVAQALRNTPMPALPPEFARDVARRVARAGDGLERALTLGLAVALGIGGTVTALVYGAAWWQASASLLASGSPAAAGWLAALAGCVGLSWLTGRLRQAVSAR</sequence>
<name>A0A7W8D9U2_9GAMM</name>